<protein>
    <submittedName>
        <fullName evidence="1">Uncharacterized protein</fullName>
    </submittedName>
</protein>
<dbReference type="HOGENOM" id="CLU_2409564_0_0_9"/>
<evidence type="ECO:0000313" key="2">
    <source>
        <dbReference type="Proteomes" id="UP000033695"/>
    </source>
</evidence>
<dbReference type="Pfam" id="PF17362">
    <property type="entry name" value="pXO2-34"/>
    <property type="match status" value="1"/>
</dbReference>
<dbReference type="PATRIC" id="fig|1218508.4.peg.1654"/>
<evidence type="ECO:0000313" key="1">
    <source>
        <dbReference type="EMBL" id="KJY48092.1"/>
    </source>
</evidence>
<gene>
    <name evidence="1" type="ORF">JG29_16070</name>
</gene>
<dbReference type="RefSeq" id="WP_045923514.1">
    <property type="nucleotide sequence ID" value="NZ_JAAEEA010000006.1"/>
</dbReference>
<dbReference type="AlphaFoldDB" id="A0A0F4KN55"/>
<keyword evidence="2" id="KW-1185">Reference proteome</keyword>
<dbReference type="EMBL" id="JXBZ01000015">
    <property type="protein sequence ID" value="KJY48092.1"/>
    <property type="molecule type" value="Genomic_DNA"/>
</dbReference>
<dbReference type="InterPro" id="IPR020270">
    <property type="entry name" value="Plasmid_pXO2-34"/>
</dbReference>
<accession>A0A0F4KN55</accession>
<reference evidence="1 2" key="1">
    <citation type="submission" date="2014-12" db="EMBL/GenBank/DDBJ databases">
        <title>Comparative genomics of the lactic acid bacteria isolated from the honey bee gut.</title>
        <authorList>
            <person name="Ellegaard K.M."/>
            <person name="Tamarit D."/>
            <person name="Javelind E."/>
            <person name="Olofsson T."/>
            <person name="Andersson S.G."/>
            <person name="Vasquez A."/>
        </authorList>
    </citation>
    <scope>NUCLEOTIDE SEQUENCE [LARGE SCALE GENOMIC DNA]</scope>
    <source>
        <strain evidence="1 2">Hon2</strain>
    </source>
</reference>
<sequence>MQSKKKKRVYCKPTHPIDIGRVIKESHYVKTWSGQTFLNVRNGKFINARDRQMINAAPLFNKIKSAYHTNGRVFAKRSRMGAPLLRVVLMHK</sequence>
<dbReference type="Proteomes" id="UP000033695">
    <property type="component" value="Unassembled WGS sequence"/>
</dbReference>
<name>A0A0F4KN55_9LACO</name>
<comment type="caution">
    <text evidence="1">The sequence shown here is derived from an EMBL/GenBank/DDBJ whole genome shotgun (WGS) entry which is preliminary data.</text>
</comment>
<proteinExistence type="predicted"/>
<organism evidence="1 2">
    <name type="scientific">Bombilactobacillus mellis</name>
    <dbReference type="NCBI Taxonomy" id="1218508"/>
    <lineage>
        <taxon>Bacteria</taxon>
        <taxon>Bacillati</taxon>
        <taxon>Bacillota</taxon>
        <taxon>Bacilli</taxon>
        <taxon>Lactobacillales</taxon>
        <taxon>Lactobacillaceae</taxon>
        <taxon>Bombilactobacillus</taxon>
    </lineage>
</organism>